<evidence type="ECO:0000313" key="3">
    <source>
        <dbReference type="Proteomes" id="UP000199488"/>
    </source>
</evidence>
<proteinExistence type="predicted"/>
<feature type="transmembrane region" description="Helical" evidence="1">
    <location>
        <begin position="64"/>
        <end position="89"/>
    </location>
</feature>
<gene>
    <name evidence="2" type="ORF">SAMN05421781_1344</name>
</gene>
<feature type="transmembrane region" description="Helical" evidence="1">
    <location>
        <begin position="34"/>
        <end position="52"/>
    </location>
</feature>
<dbReference type="EMBL" id="FNNC01000002">
    <property type="protein sequence ID" value="SDW41721.1"/>
    <property type="molecule type" value="Genomic_DNA"/>
</dbReference>
<keyword evidence="1" id="KW-0812">Transmembrane</keyword>
<dbReference type="Proteomes" id="UP000199488">
    <property type="component" value="Unassembled WGS sequence"/>
</dbReference>
<dbReference type="AlphaFoldDB" id="A0A1H2TCT8"/>
<reference evidence="2 3" key="1">
    <citation type="submission" date="2016-10" db="EMBL/GenBank/DDBJ databases">
        <authorList>
            <person name="de Groot N.N."/>
        </authorList>
    </citation>
    <scope>NUCLEOTIDE SEQUENCE [LARGE SCALE GENOMIC DNA]</scope>
    <source>
        <strain evidence="2 3">DSM 23126</strain>
    </source>
</reference>
<evidence type="ECO:0000256" key="1">
    <source>
        <dbReference type="SAM" id="Phobius"/>
    </source>
</evidence>
<organism evidence="2 3">
    <name type="scientific">Marinococcus luteus</name>
    <dbReference type="NCBI Taxonomy" id="1122204"/>
    <lineage>
        <taxon>Bacteria</taxon>
        <taxon>Bacillati</taxon>
        <taxon>Bacillota</taxon>
        <taxon>Bacilli</taxon>
        <taxon>Bacillales</taxon>
        <taxon>Bacillaceae</taxon>
        <taxon>Marinococcus</taxon>
    </lineage>
</organism>
<protein>
    <submittedName>
        <fullName evidence="2">Uncharacterized protein</fullName>
    </submittedName>
</protein>
<accession>A0A1H2TCT8</accession>
<keyword evidence="1" id="KW-1133">Transmembrane helix</keyword>
<keyword evidence="3" id="KW-1185">Reference proteome</keyword>
<feature type="transmembrane region" description="Helical" evidence="1">
    <location>
        <begin position="7"/>
        <end position="28"/>
    </location>
</feature>
<dbReference type="RefSeq" id="WP_091612785.1">
    <property type="nucleotide sequence ID" value="NZ_FNNC01000002.1"/>
</dbReference>
<dbReference type="STRING" id="1122204.SAMN05421781_1344"/>
<dbReference type="OrthoDB" id="1925744at2"/>
<keyword evidence="1" id="KW-0472">Membrane</keyword>
<evidence type="ECO:0000313" key="2">
    <source>
        <dbReference type="EMBL" id="SDW41721.1"/>
    </source>
</evidence>
<sequence length="100" mass="11024">METSRILKWVTGGIELFLGIPILGGLIIVGTGYLPLQIMLVVHIIALIASIYDKQKKSGNILGIITSVVAYIPIVGMFMHILTGIWLLVEAFGYQREKEI</sequence>
<name>A0A1H2TCT8_9BACI</name>